<feature type="domain" description="PE" evidence="1">
    <location>
        <begin position="4"/>
        <end position="94"/>
    </location>
</feature>
<reference evidence="4 6" key="2">
    <citation type="journal article" date="2017" name="Infect. Genet. Evol.">
        <title>The new phylogeny of the genus Mycobacterium: The old and the news.</title>
        <authorList>
            <person name="Tortoli E."/>
            <person name="Fedrizzi T."/>
            <person name="Meehan C.J."/>
            <person name="Trovato A."/>
            <person name="Grottola A."/>
            <person name="Giacobazzi E."/>
            <person name="Serpini G.F."/>
            <person name="Tagliazucchi S."/>
            <person name="Fabio A."/>
            <person name="Bettua C."/>
            <person name="Bertorelli R."/>
            <person name="Frascaro F."/>
            <person name="De Sanctis V."/>
            <person name="Pecorari M."/>
            <person name="Jousson O."/>
            <person name="Segata N."/>
            <person name="Cirillo D.M."/>
        </authorList>
    </citation>
    <scope>NUCLEOTIDE SEQUENCE [LARGE SCALE GENOMIC DNA]</scope>
    <source>
        <strain evidence="4 6">NCTC 12882</strain>
    </source>
</reference>
<dbReference type="EMBL" id="PDKV01000034">
    <property type="protein sequence ID" value="PIB75134.1"/>
    <property type="molecule type" value="Genomic_DNA"/>
</dbReference>
<keyword evidence="5" id="KW-1185">Reference proteome</keyword>
<sequence>MSFVTTAPEALTAAAGKLEGIGSGVAAQNASAAAPTTGVIPAAADEVSALQATQFAAYGTLYQSVSAQAQAIHEMFVNTLATSAGSYGATEAANAAAAAAPGSGILGFFTGEGQYGLLPAAASNGAILGAMQVGNFGSAASDLLQLGSSGFLAPGALSSPEASGAGAAASGVGAPAAGAVGSPAPAGVGAAPVLAAAGRASSVGAMSVPPSWAGEAAAAAGPAPATVAGAGWTAPAPQGTPVATMPAGMPAVASAERGGFGFGAPRYGVKPTVMPKPAVV</sequence>
<dbReference type="OrthoDB" id="4764762at2"/>
<reference evidence="3 5" key="1">
    <citation type="submission" date="2016-01" db="EMBL/GenBank/DDBJ databases">
        <title>The new phylogeny of the genus Mycobacterium.</title>
        <authorList>
            <person name="Tarcisio F."/>
            <person name="Conor M."/>
            <person name="Antonella G."/>
            <person name="Elisabetta G."/>
            <person name="Giulia F.S."/>
            <person name="Sara T."/>
            <person name="Anna F."/>
            <person name="Clotilde B."/>
            <person name="Roberto B."/>
            <person name="Veronica D.S."/>
            <person name="Fabio R."/>
            <person name="Monica P."/>
            <person name="Olivier J."/>
            <person name="Enrico T."/>
            <person name="Nicola S."/>
        </authorList>
    </citation>
    <scope>NUCLEOTIDE SEQUENCE [LARGE SCALE GENOMIC DNA]</scope>
    <source>
        <strain evidence="3 5">DSM 44243</strain>
    </source>
</reference>
<protein>
    <submittedName>
        <fullName evidence="3">PE family protein</fullName>
    </submittedName>
</protein>
<dbReference type="SUPFAM" id="SSF140459">
    <property type="entry name" value="PE/PPE dimer-like"/>
    <property type="match status" value="1"/>
</dbReference>
<dbReference type="Gene3D" id="1.10.287.850">
    <property type="entry name" value="HP0062-like domain"/>
    <property type="match status" value="1"/>
</dbReference>
<organism evidence="3 5">
    <name type="scientific">Mycobacterium celatum</name>
    <dbReference type="NCBI Taxonomy" id="28045"/>
    <lineage>
        <taxon>Bacteria</taxon>
        <taxon>Bacillati</taxon>
        <taxon>Actinomycetota</taxon>
        <taxon>Actinomycetes</taxon>
        <taxon>Mycobacteriales</taxon>
        <taxon>Mycobacteriaceae</taxon>
        <taxon>Mycobacterium</taxon>
    </lineage>
</organism>
<proteinExistence type="predicted"/>
<comment type="caution">
    <text evidence="3">The sequence shown here is derived from an EMBL/GenBank/DDBJ whole genome shotgun (WGS) entry which is preliminary data.</text>
</comment>
<evidence type="ECO:0000313" key="3">
    <source>
        <dbReference type="EMBL" id="ORV07829.1"/>
    </source>
</evidence>
<accession>A0A1X1RK46</accession>
<dbReference type="Pfam" id="PF00934">
    <property type="entry name" value="PE"/>
    <property type="match status" value="1"/>
</dbReference>
<dbReference type="EMBL" id="LQOM01000048">
    <property type="protein sequence ID" value="ORV07829.1"/>
    <property type="molecule type" value="Genomic_DNA"/>
</dbReference>
<dbReference type="InterPro" id="IPR000084">
    <property type="entry name" value="PE-PGRS_N"/>
</dbReference>
<evidence type="ECO:0000313" key="4">
    <source>
        <dbReference type="EMBL" id="PIB75134.1"/>
    </source>
</evidence>
<dbReference type="Proteomes" id="UP000193907">
    <property type="component" value="Unassembled WGS sequence"/>
</dbReference>
<evidence type="ECO:0000313" key="5">
    <source>
        <dbReference type="Proteomes" id="UP000193907"/>
    </source>
</evidence>
<dbReference type="InterPro" id="IPR022171">
    <property type="entry name" value="PPE_C"/>
</dbReference>
<evidence type="ECO:0000313" key="6">
    <source>
        <dbReference type="Proteomes" id="UP000230971"/>
    </source>
</evidence>
<gene>
    <name evidence="3" type="ORF">AWB95_20615</name>
    <name evidence="4" type="ORF">CQY23_20330</name>
</gene>
<dbReference type="Pfam" id="PF12484">
    <property type="entry name" value="PPE-SVP"/>
    <property type="match status" value="1"/>
</dbReference>
<dbReference type="AlphaFoldDB" id="A0A1X1RK46"/>
<evidence type="ECO:0000259" key="1">
    <source>
        <dbReference type="Pfam" id="PF00934"/>
    </source>
</evidence>
<dbReference type="STRING" id="28045.AWB95_20615"/>
<dbReference type="InterPro" id="IPR038332">
    <property type="entry name" value="PPE_sf"/>
</dbReference>
<feature type="domain" description="PPE family C-terminal" evidence="2">
    <location>
        <begin position="195"/>
        <end position="277"/>
    </location>
</feature>
<evidence type="ECO:0000259" key="2">
    <source>
        <dbReference type="Pfam" id="PF12484"/>
    </source>
</evidence>
<name>A0A1X1RK46_MYCCE</name>
<dbReference type="Proteomes" id="UP000230971">
    <property type="component" value="Unassembled WGS sequence"/>
</dbReference>